<dbReference type="SUPFAM" id="SSF53383">
    <property type="entry name" value="PLP-dependent transferases"/>
    <property type="match status" value="1"/>
</dbReference>
<feature type="compositionally biased region" description="Basic and acidic residues" evidence="3">
    <location>
        <begin position="626"/>
        <end position="636"/>
    </location>
</feature>
<dbReference type="PROSITE" id="PS51677">
    <property type="entry name" value="NODB"/>
    <property type="match status" value="1"/>
</dbReference>
<dbReference type="GO" id="GO:0019346">
    <property type="term" value="P:transsulfuration"/>
    <property type="evidence" value="ECO:0007669"/>
    <property type="project" value="InterPro"/>
</dbReference>
<feature type="compositionally biased region" description="Basic and acidic residues" evidence="3">
    <location>
        <begin position="462"/>
        <end position="482"/>
    </location>
</feature>
<feature type="region of interest" description="Disordered" evidence="3">
    <location>
        <begin position="626"/>
        <end position="652"/>
    </location>
</feature>
<evidence type="ECO:0000313" key="5">
    <source>
        <dbReference type="EMBL" id="RFU78046.1"/>
    </source>
</evidence>
<dbReference type="InterPro" id="IPR054542">
    <property type="entry name" value="Cys_met_metab_PP"/>
</dbReference>
<accession>A0A395NPS7</accession>
<dbReference type="FunFam" id="3.40.640.10:FF:000072">
    <property type="entry name" value="Putative cystathionine beta-lyase"/>
    <property type="match status" value="1"/>
</dbReference>
<dbReference type="EMBL" id="PXOA01000238">
    <property type="protein sequence ID" value="RFU78046.1"/>
    <property type="molecule type" value="Genomic_DNA"/>
</dbReference>
<dbReference type="InterPro" id="IPR015421">
    <property type="entry name" value="PyrdxlP-dep_Trfase_major"/>
</dbReference>
<feature type="non-terminal residue" evidence="5">
    <location>
        <position position="652"/>
    </location>
</feature>
<evidence type="ECO:0000259" key="4">
    <source>
        <dbReference type="PROSITE" id="PS51677"/>
    </source>
</evidence>
<dbReference type="Pfam" id="PF01522">
    <property type="entry name" value="Polysacc_deac_1"/>
    <property type="match status" value="1"/>
</dbReference>
<gene>
    <name evidence="5" type="ORF">TARUN_4202</name>
</gene>
<dbReference type="STRING" id="490622.A0A395NPS7"/>
<dbReference type="GO" id="GO:0030170">
    <property type="term" value="F:pyridoxal phosphate binding"/>
    <property type="evidence" value="ECO:0007669"/>
    <property type="project" value="InterPro"/>
</dbReference>
<keyword evidence="5" id="KW-0456">Lyase</keyword>
<evidence type="ECO:0000256" key="1">
    <source>
        <dbReference type="ARBA" id="ARBA00001933"/>
    </source>
</evidence>
<keyword evidence="6" id="KW-1185">Reference proteome</keyword>
<protein>
    <submittedName>
        <fullName evidence="5">Cystathionine beta-lyase</fullName>
    </submittedName>
</protein>
<comment type="cofactor">
    <cofactor evidence="1">
        <name>pyridoxal 5'-phosphate</name>
        <dbReference type="ChEBI" id="CHEBI:597326"/>
    </cofactor>
</comment>
<comment type="caution">
    <text evidence="5">The sequence shown here is derived from an EMBL/GenBank/DDBJ whole genome shotgun (WGS) entry which is preliminary data.</text>
</comment>
<reference evidence="5 6" key="1">
    <citation type="journal article" date="2018" name="PLoS Pathog.">
        <title>Evolution of structural diversity of trichothecenes, a family of toxins produced by plant pathogenic and entomopathogenic fungi.</title>
        <authorList>
            <person name="Proctor R.H."/>
            <person name="McCormick S.P."/>
            <person name="Kim H.S."/>
            <person name="Cardoza R.E."/>
            <person name="Stanley A.M."/>
            <person name="Lindo L."/>
            <person name="Kelly A."/>
            <person name="Brown D.W."/>
            <person name="Lee T."/>
            <person name="Vaughan M.M."/>
            <person name="Alexander N.J."/>
            <person name="Busman M."/>
            <person name="Gutierrez S."/>
        </authorList>
    </citation>
    <scope>NUCLEOTIDE SEQUENCE [LARGE SCALE GENOMIC DNA]</scope>
    <source>
        <strain evidence="5 6">IBT 40837</strain>
    </source>
</reference>
<dbReference type="Gene3D" id="3.40.640.10">
    <property type="entry name" value="Type I PLP-dependent aspartate aminotransferase-like (Major domain)"/>
    <property type="match status" value="1"/>
</dbReference>
<evidence type="ECO:0000256" key="2">
    <source>
        <dbReference type="ARBA" id="ARBA00022898"/>
    </source>
</evidence>
<sequence>MGNASDEYVPDIAALSLASRAVHADARIDGHPAIAPGLHTSTTFRYPNDPERLKPIAEVDTTKPIDFHIYSRHTSPNMARFEAILTSIIGQRAITYGSGLASFHAMITHLNPKRVAIGDGYHGCHGILKIFERLNGLKKLDLDGDLSELGPGDVIHVETPLNPTGEARDLEYYADKAHSVGAYLTVDATFAPPPLLDPFAWGADIVMHSGTKYIGGHSDLLCGVLAVNPKHETWVSDLLADRLLLGSVIGSLEGWLGMRSLRTLELRVNRQSTTATALVAWLADQVKDETTAASKTVARIQHASLQPEAKQEGSWLRKQMPNGYGPVFAITLKNKEQAKRFPGKLGLFQHATSLGGVESLIEWRAMTDSTVDQSLLRLSIGVESLEDLKADLQHGLEALVKEGCPWLTDREPHKLSRTPPLPKRTSPATRRFSNDDKRPSAFPRPFAQFIAVDTQQGKKHWKGEIGRKKEEEKEEREREHASSRRHHRPPKPPPPLPLPLPLLKGNPGSFPALPNATAQPLPPADHCAATGPPQPHHHAVPPHPPRAAAGAAALLRLLRFPDVLFEEPTTEKIIALSLDDAPSAHTDEIMQVLRDNDAHATFFVIGQQVEGREATLRKLVAQGHELGNHAMRDEPSKSLSNDELEKQVKEVK</sequence>
<dbReference type="GO" id="GO:0005975">
    <property type="term" value="P:carbohydrate metabolic process"/>
    <property type="evidence" value="ECO:0007669"/>
    <property type="project" value="InterPro"/>
</dbReference>
<keyword evidence="2" id="KW-0663">Pyridoxal phosphate</keyword>
<dbReference type="Pfam" id="PF01053">
    <property type="entry name" value="Cys_Met_Meta_PP"/>
    <property type="match status" value="1"/>
</dbReference>
<dbReference type="PANTHER" id="PTHR11808">
    <property type="entry name" value="TRANS-SULFURATION ENZYME FAMILY MEMBER"/>
    <property type="match status" value="1"/>
</dbReference>
<dbReference type="GO" id="GO:0016810">
    <property type="term" value="F:hydrolase activity, acting on carbon-nitrogen (but not peptide) bonds"/>
    <property type="evidence" value="ECO:0007669"/>
    <property type="project" value="InterPro"/>
</dbReference>
<dbReference type="InterPro" id="IPR011330">
    <property type="entry name" value="Glyco_hydro/deAcase_b/a-brl"/>
</dbReference>
<feature type="region of interest" description="Disordered" evidence="3">
    <location>
        <begin position="409"/>
        <end position="546"/>
    </location>
</feature>
<feature type="domain" description="NodB homology" evidence="4">
    <location>
        <begin position="572"/>
        <end position="652"/>
    </location>
</feature>
<dbReference type="SUPFAM" id="SSF88713">
    <property type="entry name" value="Glycoside hydrolase/deacetylase"/>
    <property type="match status" value="1"/>
</dbReference>
<dbReference type="GO" id="GO:0016846">
    <property type="term" value="F:carbon-sulfur lyase activity"/>
    <property type="evidence" value="ECO:0007669"/>
    <property type="project" value="TreeGrafter"/>
</dbReference>
<dbReference type="Proteomes" id="UP000266272">
    <property type="component" value="Unassembled WGS sequence"/>
</dbReference>
<dbReference type="GO" id="GO:0005737">
    <property type="term" value="C:cytoplasm"/>
    <property type="evidence" value="ECO:0007669"/>
    <property type="project" value="TreeGrafter"/>
</dbReference>
<dbReference type="PROSITE" id="PS00868">
    <property type="entry name" value="CYS_MET_METAB_PP"/>
    <property type="match status" value="1"/>
</dbReference>
<dbReference type="Gene3D" id="3.20.20.370">
    <property type="entry name" value="Glycoside hydrolase/deacetylase"/>
    <property type="match status" value="1"/>
</dbReference>
<evidence type="ECO:0000313" key="6">
    <source>
        <dbReference type="Proteomes" id="UP000266272"/>
    </source>
</evidence>
<dbReference type="InterPro" id="IPR015422">
    <property type="entry name" value="PyrdxlP-dep_Trfase_small"/>
</dbReference>
<evidence type="ECO:0000256" key="3">
    <source>
        <dbReference type="SAM" id="MobiDB-lite"/>
    </source>
</evidence>
<dbReference type="InterPro" id="IPR015424">
    <property type="entry name" value="PyrdxlP-dep_Trfase"/>
</dbReference>
<feature type="compositionally biased region" description="Pro residues" evidence="3">
    <location>
        <begin position="491"/>
        <end position="500"/>
    </location>
</feature>
<dbReference type="InterPro" id="IPR002509">
    <property type="entry name" value="NODB_dom"/>
</dbReference>
<dbReference type="InterPro" id="IPR000277">
    <property type="entry name" value="Cys/Met-Metab_PyrdxlP-dep_enz"/>
</dbReference>
<name>A0A395NPS7_TRIAR</name>
<organism evidence="5 6">
    <name type="scientific">Trichoderma arundinaceum</name>
    <dbReference type="NCBI Taxonomy" id="490622"/>
    <lineage>
        <taxon>Eukaryota</taxon>
        <taxon>Fungi</taxon>
        <taxon>Dikarya</taxon>
        <taxon>Ascomycota</taxon>
        <taxon>Pezizomycotina</taxon>
        <taxon>Sordariomycetes</taxon>
        <taxon>Hypocreomycetidae</taxon>
        <taxon>Hypocreales</taxon>
        <taxon>Hypocreaceae</taxon>
        <taxon>Trichoderma</taxon>
    </lineage>
</organism>
<dbReference type="Gene3D" id="3.90.1150.10">
    <property type="entry name" value="Aspartate Aminotransferase, domain 1"/>
    <property type="match status" value="1"/>
</dbReference>
<dbReference type="FunFam" id="3.90.1150.10:FF:000066">
    <property type="entry name" value="Putative cystathionine beta-lyase"/>
    <property type="match status" value="1"/>
</dbReference>
<dbReference type="AlphaFoldDB" id="A0A395NPS7"/>
<dbReference type="PANTHER" id="PTHR11808:SF35">
    <property type="entry name" value="CYSTATHIONINE GAMMA-SYNTHASE (AFU_ORTHOLOGUE AFUA_7G01590)"/>
    <property type="match status" value="1"/>
</dbReference>
<proteinExistence type="predicted"/>
<feature type="compositionally biased region" description="Basic and acidic residues" evidence="3">
    <location>
        <begin position="643"/>
        <end position="652"/>
    </location>
</feature>
<dbReference type="OrthoDB" id="3512640at2759"/>